<dbReference type="Proteomes" id="UP000075260">
    <property type="component" value="Unassembled WGS sequence"/>
</dbReference>
<dbReference type="OrthoDB" id="197113at2"/>
<organism evidence="1 2">
    <name type="scientific">Sorangium cellulosum</name>
    <name type="common">Polyangium cellulosum</name>
    <dbReference type="NCBI Taxonomy" id="56"/>
    <lineage>
        <taxon>Bacteria</taxon>
        <taxon>Pseudomonadati</taxon>
        <taxon>Myxococcota</taxon>
        <taxon>Polyangia</taxon>
        <taxon>Polyangiales</taxon>
        <taxon>Polyangiaceae</taxon>
        <taxon>Sorangium</taxon>
    </lineage>
</organism>
<name>A0A150QJ00_SORCE</name>
<sequence>MNITVNGEAREVPAAVTVRRLVELLGLTEGPVAVERNGQVVPRAEHTAAELAEGDVIEIVHFVGGG</sequence>
<evidence type="ECO:0000313" key="1">
    <source>
        <dbReference type="EMBL" id="KYF67967.1"/>
    </source>
</evidence>
<proteinExistence type="predicted"/>
<dbReference type="Pfam" id="PF02597">
    <property type="entry name" value="ThiS"/>
    <property type="match status" value="1"/>
</dbReference>
<dbReference type="EMBL" id="JEMA01000602">
    <property type="protein sequence ID" value="KYF67967.1"/>
    <property type="molecule type" value="Genomic_DNA"/>
</dbReference>
<dbReference type="RefSeq" id="WP_061609442.1">
    <property type="nucleotide sequence ID" value="NZ_CP162579.1"/>
</dbReference>
<dbReference type="CDD" id="cd00565">
    <property type="entry name" value="Ubl_ThiS"/>
    <property type="match status" value="1"/>
</dbReference>
<protein>
    <submittedName>
        <fullName evidence="1">Bifunctional sulfur carrier protein/thiazole synthase</fullName>
    </submittedName>
</protein>
<dbReference type="InterPro" id="IPR003749">
    <property type="entry name" value="ThiS/MoaD-like"/>
</dbReference>
<dbReference type="PANTHER" id="PTHR34472:SF1">
    <property type="entry name" value="SULFUR CARRIER PROTEIN THIS"/>
    <property type="match status" value="1"/>
</dbReference>
<dbReference type="AlphaFoldDB" id="A0A150QJ00"/>
<dbReference type="SUPFAM" id="SSF54285">
    <property type="entry name" value="MoaD/ThiS"/>
    <property type="match status" value="1"/>
</dbReference>
<dbReference type="Gene3D" id="3.10.20.30">
    <property type="match status" value="1"/>
</dbReference>
<evidence type="ECO:0000313" key="2">
    <source>
        <dbReference type="Proteomes" id="UP000075260"/>
    </source>
</evidence>
<accession>A0A150QJ00</accession>
<dbReference type="NCBIfam" id="TIGR01683">
    <property type="entry name" value="thiS"/>
    <property type="match status" value="1"/>
</dbReference>
<dbReference type="InterPro" id="IPR012675">
    <property type="entry name" value="Beta-grasp_dom_sf"/>
</dbReference>
<dbReference type="InterPro" id="IPR010035">
    <property type="entry name" value="Thi_S"/>
</dbReference>
<comment type="caution">
    <text evidence="1">The sequence shown here is derived from an EMBL/GenBank/DDBJ whole genome shotgun (WGS) entry which is preliminary data.</text>
</comment>
<dbReference type="InterPro" id="IPR016155">
    <property type="entry name" value="Mopterin_synth/thiamin_S_b"/>
</dbReference>
<reference evidence="1 2" key="1">
    <citation type="submission" date="2014-02" db="EMBL/GenBank/DDBJ databases">
        <title>The small core and large imbalanced accessory genome model reveals a collaborative survival strategy of Sorangium cellulosum strains in nature.</title>
        <authorList>
            <person name="Han K."/>
            <person name="Peng R."/>
            <person name="Blom J."/>
            <person name="Li Y.-Z."/>
        </authorList>
    </citation>
    <scope>NUCLEOTIDE SEQUENCE [LARGE SCALE GENOMIC DNA]</scope>
    <source>
        <strain evidence="1 2">So0008-312</strain>
    </source>
</reference>
<dbReference type="PANTHER" id="PTHR34472">
    <property type="entry name" value="SULFUR CARRIER PROTEIN THIS"/>
    <property type="match status" value="1"/>
</dbReference>
<gene>
    <name evidence="1" type="ORF">BE15_29375</name>
</gene>